<feature type="transmembrane region" description="Helical" evidence="1">
    <location>
        <begin position="68"/>
        <end position="87"/>
    </location>
</feature>
<comment type="caution">
    <text evidence="2">The sequence shown here is derived from an EMBL/GenBank/DDBJ whole genome shotgun (WGS) entry which is preliminary data.</text>
</comment>
<dbReference type="AlphaFoldDB" id="A0A2M7T920"/>
<dbReference type="Proteomes" id="UP000230956">
    <property type="component" value="Unassembled WGS sequence"/>
</dbReference>
<keyword evidence="1" id="KW-1133">Transmembrane helix</keyword>
<gene>
    <name evidence="2" type="ORF">COY37_03745</name>
</gene>
<sequence>MEKVENHTQIEAPVLNESSASAGIKTPTEISSNIKIALIVDYIFWIMVAVVLLRFAFKLIGANSNNAFVTLIYNFTNAFVGIFQGIVGNVISGTMVIEFSSLITIVIFWLIYKAALRLLAIMK</sequence>
<protein>
    <recommendedName>
        <fullName evidence="4">YggT family protein</fullName>
    </recommendedName>
</protein>
<dbReference type="RefSeq" id="WP_286677577.1">
    <property type="nucleotide sequence ID" value="NZ_MNXI01000014.1"/>
</dbReference>
<name>A0A2M7T920_9ACTN</name>
<feature type="transmembrane region" description="Helical" evidence="1">
    <location>
        <begin position="36"/>
        <end position="56"/>
    </location>
</feature>
<evidence type="ECO:0000313" key="2">
    <source>
        <dbReference type="EMBL" id="PIZ40497.1"/>
    </source>
</evidence>
<reference evidence="3" key="1">
    <citation type="submission" date="2017-09" db="EMBL/GenBank/DDBJ databases">
        <title>Depth-based differentiation of microbial function through sediment-hosted aquifers and enrichment of novel symbionts in the deep terrestrial subsurface.</title>
        <authorList>
            <person name="Probst A.J."/>
            <person name="Ladd B."/>
            <person name="Jarett J.K."/>
            <person name="Geller-Mcgrath D.E."/>
            <person name="Sieber C.M.K."/>
            <person name="Emerson J.B."/>
            <person name="Anantharaman K."/>
            <person name="Thomas B.C."/>
            <person name="Malmstrom R."/>
            <person name="Stieglmeier M."/>
            <person name="Klingl A."/>
            <person name="Woyke T."/>
            <person name="Ryan C.M."/>
            <person name="Banfield J.F."/>
        </authorList>
    </citation>
    <scope>NUCLEOTIDE SEQUENCE [LARGE SCALE GENOMIC DNA]</scope>
</reference>
<proteinExistence type="predicted"/>
<evidence type="ECO:0000313" key="3">
    <source>
        <dbReference type="Proteomes" id="UP000230956"/>
    </source>
</evidence>
<organism evidence="2 3">
    <name type="scientific">Candidatus Aquicultor secundus</name>
    <dbReference type="NCBI Taxonomy" id="1973895"/>
    <lineage>
        <taxon>Bacteria</taxon>
        <taxon>Bacillati</taxon>
        <taxon>Actinomycetota</taxon>
        <taxon>Candidatus Aquicultoria</taxon>
        <taxon>Candidatus Aquicultorales</taxon>
        <taxon>Candidatus Aquicultoraceae</taxon>
        <taxon>Candidatus Aquicultor</taxon>
    </lineage>
</organism>
<accession>A0A2M7T920</accession>
<dbReference type="EMBL" id="PFNG01000088">
    <property type="protein sequence ID" value="PIZ40497.1"/>
    <property type="molecule type" value="Genomic_DNA"/>
</dbReference>
<keyword evidence="1" id="KW-0472">Membrane</keyword>
<evidence type="ECO:0000256" key="1">
    <source>
        <dbReference type="SAM" id="Phobius"/>
    </source>
</evidence>
<evidence type="ECO:0008006" key="4">
    <source>
        <dbReference type="Google" id="ProtNLM"/>
    </source>
</evidence>
<keyword evidence="1" id="KW-0812">Transmembrane</keyword>
<feature type="transmembrane region" description="Helical" evidence="1">
    <location>
        <begin position="99"/>
        <end position="120"/>
    </location>
</feature>